<proteinExistence type="inferred from homology"/>
<dbReference type="Pfam" id="PF04616">
    <property type="entry name" value="Glyco_hydro_43"/>
    <property type="match status" value="1"/>
</dbReference>
<keyword evidence="2 4" id="KW-0378">Hydrolase</keyword>
<dbReference type="InterPro" id="IPR023296">
    <property type="entry name" value="Glyco_hydro_beta-prop_sf"/>
</dbReference>
<dbReference type="SUPFAM" id="SSF75005">
    <property type="entry name" value="Arabinanase/levansucrase/invertase"/>
    <property type="match status" value="1"/>
</dbReference>
<feature type="signal peptide" evidence="5">
    <location>
        <begin position="1"/>
        <end position="24"/>
    </location>
</feature>
<comment type="similarity">
    <text evidence="1 4">Belongs to the glycosyl hydrolase 43 family.</text>
</comment>
<feature type="chain" id="PRO_5045672760" description="Glycosyl hydrolase family 43 protein" evidence="5">
    <location>
        <begin position="25"/>
        <end position="535"/>
    </location>
</feature>
<keyword evidence="3 4" id="KW-0326">Glycosidase</keyword>
<evidence type="ECO:0000256" key="2">
    <source>
        <dbReference type="ARBA" id="ARBA00022801"/>
    </source>
</evidence>
<reference evidence="6 7" key="1">
    <citation type="submission" date="2024-02" db="EMBL/GenBank/DDBJ databases">
        <title>De novo assembly and annotation of 12 fungi associated with fruit tree decline syndrome in Ontario, Canada.</title>
        <authorList>
            <person name="Sulman M."/>
            <person name="Ellouze W."/>
            <person name="Ilyukhin E."/>
        </authorList>
    </citation>
    <scope>NUCLEOTIDE SEQUENCE [LARGE SCALE GENOMIC DNA]</scope>
    <source>
        <strain evidence="6 7">M169</strain>
    </source>
</reference>
<comment type="caution">
    <text evidence="6">The sequence shown here is derived from an EMBL/GenBank/DDBJ whole genome shotgun (WGS) entry which is preliminary data.</text>
</comment>
<keyword evidence="7" id="KW-1185">Reference proteome</keyword>
<evidence type="ECO:0000256" key="3">
    <source>
        <dbReference type="ARBA" id="ARBA00023295"/>
    </source>
</evidence>
<evidence type="ECO:0000313" key="6">
    <source>
        <dbReference type="EMBL" id="KAK7713769.1"/>
    </source>
</evidence>
<evidence type="ECO:0000256" key="1">
    <source>
        <dbReference type="ARBA" id="ARBA00009865"/>
    </source>
</evidence>
<gene>
    <name evidence="6" type="ORF">SLS63_011930</name>
</gene>
<evidence type="ECO:0000256" key="5">
    <source>
        <dbReference type="SAM" id="SignalP"/>
    </source>
</evidence>
<protein>
    <recommendedName>
        <fullName evidence="8">Glycosyl hydrolase family 43 protein</fullName>
    </recommendedName>
</protein>
<name>A0ABR1NSR4_DIAER</name>
<dbReference type="Gene3D" id="2.115.10.20">
    <property type="entry name" value="Glycosyl hydrolase domain, family 43"/>
    <property type="match status" value="1"/>
</dbReference>
<evidence type="ECO:0000256" key="4">
    <source>
        <dbReference type="RuleBase" id="RU361187"/>
    </source>
</evidence>
<dbReference type="PANTHER" id="PTHR22925">
    <property type="entry name" value="GLYCOSYL HYDROLASE 43 FAMILY MEMBER"/>
    <property type="match status" value="1"/>
</dbReference>
<sequence>MAKGILRHLLNALLLASVGRVVGAASSGTVTFNSANRFLFDVDGNHISAYALKIYNFDDRYYAYGLDFTTGTGLDRPLVGYSSVDLVNWKFEGVLSEITGGRPHILFNPTSQEYVLWSNPATGYEIATSSAPNSPFSTDGHGLAALDPQLSGLQPADFTVTTIDDKGYLVWSALNFRDPRAGSLWPPLFQTLHVSPLTDDFLNTTQTSTNVTSAAFDLLDQEAESPDLFVRNGIYYIVASNTCGFCNGSVGLVYRSESIDGPWERDIVSAFTCGSQVEGVLPLTDPVTNETTYVWHATAVPGGPRVSFSGHFFQPLQFNDDGSVQDLDCTPGAQFTVPLALGAGDADSGALTTAADLSPRFADYQPVCDTDLFQSVIQTWTNSKAGTLSSVSVNLAAGGQATGVLVKVFRFSNVTDLQAPSYKFEELGSETFNASQIGTSFKAMSVPTNATVAQGDQLGFYIGDPASASAEGSLNLIPYCHLEYNIGAPNGSETPAGQLAFQQGAGQNSFRGLDGTTSPIQERTGKGIKFFTTVI</sequence>
<organism evidence="6 7">
    <name type="scientific">Diaporthe eres</name>
    <name type="common">Phomopsis oblonga</name>
    <dbReference type="NCBI Taxonomy" id="83184"/>
    <lineage>
        <taxon>Eukaryota</taxon>
        <taxon>Fungi</taxon>
        <taxon>Dikarya</taxon>
        <taxon>Ascomycota</taxon>
        <taxon>Pezizomycotina</taxon>
        <taxon>Sordariomycetes</taxon>
        <taxon>Sordariomycetidae</taxon>
        <taxon>Diaporthales</taxon>
        <taxon>Diaporthaceae</taxon>
        <taxon>Diaporthe</taxon>
        <taxon>Diaporthe eres species complex</taxon>
    </lineage>
</organism>
<keyword evidence="5" id="KW-0732">Signal</keyword>
<evidence type="ECO:0008006" key="8">
    <source>
        <dbReference type="Google" id="ProtNLM"/>
    </source>
</evidence>
<evidence type="ECO:0000313" key="7">
    <source>
        <dbReference type="Proteomes" id="UP001430848"/>
    </source>
</evidence>
<dbReference type="Proteomes" id="UP001430848">
    <property type="component" value="Unassembled WGS sequence"/>
</dbReference>
<dbReference type="PANTHER" id="PTHR22925:SF3">
    <property type="entry name" value="GLYCOSYL HYDROLASE FAMILY PROTEIN 43"/>
    <property type="match status" value="1"/>
</dbReference>
<dbReference type="InterPro" id="IPR006710">
    <property type="entry name" value="Glyco_hydro_43"/>
</dbReference>
<dbReference type="EMBL" id="JAKNSF020000122">
    <property type="protein sequence ID" value="KAK7713769.1"/>
    <property type="molecule type" value="Genomic_DNA"/>
</dbReference>
<accession>A0ABR1NSR4</accession>